<keyword evidence="3" id="KW-1185">Reference proteome</keyword>
<feature type="transmembrane region" description="Helical" evidence="1">
    <location>
        <begin position="116"/>
        <end position="133"/>
    </location>
</feature>
<feature type="transmembrane region" description="Helical" evidence="1">
    <location>
        <begin position="206"/>
        <end position="230"/>
    </location>
</feature>
<dbReference type="AlphaFoldDB" id="A0A3P1BIL6"/>
<organism evidence="2 3">
    <name type="scientific">Larkinella rosea</name>
    <dbReference type="NCBI Taxonomy" id="2025312"/>
    <lineage>
        <taxon>Bacteria</taxon>
        <taxon>Pseudomonadati</taxon>
        <taxon>Bacteroidota</taxon>
        <taxon>Cytophagia</taxon>
        <taxon>Cytophagales</taxon>
        <taxon>Spirosomataceae</taxon>
        <taxon>Larkinella</taxon>
    </lineage>
</organism>
<dbReference type="RefSeq" id="WP_124877277.1">
    <property type="nucleotide sequence ID" value="NZ_RQJO01000010.1"/>
</dbReference>
<dbReference type="EMBL" id="RQJO01000010">
    <property type="protein sequence ID" value="RRB00812.1"/>
    <property type="molecule type" value="Genomic_DNA"/>
</dbReference>
<reference evidence="2 3" key="1">
    <citation type="submission" date="2018-11" db="EMBL/GenBank/DDBJ databases">
        <authorList>
            <person name="Zhou Z."/>
            <person name="Wang G."/>
        </authorList>
    </citation>
    <scope>NUCLEOTIDE SEQUENCE [LARGE SCALE GENOMIC DNA]</scope>
    <source>
        <strain evidence="2 3">KCTC52004</strain>
    </source>
</reference>
<keyword evidence="1" id="KW-1133">Transmembrane helix</keyword>
<accession>A0A3P1BIL6</accession>
<dbReference type="Proteomes" id="UP000271925">
    <property type="component" value="Unassembled WGS sequence"/>
</dbReference>
<dbReference type="OrthoDB" id="937423at2"/>
<keyword evidence="1" id="KW-0472">Membrane</keyword>
<comment type="caution">
    <text evidence="2">The sequence shown here is derived from an EMBL/GenBank/DDBJ whole genome shotgun (WGS) entry which is preliminary data.</text>
</comment>
<sequence length="325" mass="37454">MAFAEQLNNKTSIPDFPTYFPEPLPDWLEDEGLLRDEAAVLGLSDARLEEKTALISLYFQQHTVYFQRELENQAEKIGELNLLIEQKSSRTAELQRKTADLEAATPDGEPQFLKNTVGLIACFSLLIGTYYLLDEMLQPHFRESRLITSGIMLAGFFGHFYRSGKVTETHSSFLFQCLRSETALPIATSFFVFVQTIQNQSPFKSIALSLFIFVLFVVIGHSISGLVTALQDDFRYWNQRKKLKKERETKTQMWGNEVNQLTISIDAIRVQKWQLLPALHRVEGELARINTRRALLIHLFETEFKLARSLRDQLSERQRRAIMAD</sequence>
<evidence type="ECO:0000313" key="3">
    <source>
        <dbReference type="Proteomes" id="UP000271925"/>
    </source>
</evidence>
<proteinExistence type="predicted"/>
<feature type="transmembrane region" description="Helical" evidence="1">
    <location>
        <begin position="145"/>
        <end position="161"/>
    </location>
</feature>
<evidence type="ECO:0000256" key="1">
    <source>
        <dbReference type="SAM" id="Phobius"/>
    </source>
</evidence>
<protein>
    <submittedName>
        <fullName evidence="2">Uncharacterized protein</fullName>
    </submittedName>
</protein>
<keyword evidence="1" id="KW-0812">Transmembrane</keyword>
<evidence type="ECO:0000313" key="2">
    <source>
        <dbReference type="EMBL" id="RRB00812.1"/>
    </source>
</evidence>
<name>A0A3P1BIL6_9BACT</name>
<gene>
    <name evidence="2" type="ORF">EHT25_21705</name>
</gene>